<organism evidence="10 11">
    <name type="scientific">Candidatus Kerfeldbacteria bacterium RIFCSPHIGHO2_12_FULL_48_17</name>
    <dbReference type="NCBI Taxonomy" id="1798542"/>
    <lineage>
        <taxon>Bacteria</taxon>
        <taxon>Candidatus Kerfeldiibacteriota</taxon>
    </lineage>
</organism>
<evidence type="ECO:0000256" key="6">
    <source>
        <dbReference type="PIRSR" id="PIRSR000149-4"/>
    </source>
</evidence>
<dbReference type="FunFam" id="3.40.50.720:FF:000001">
    <property type="entry name" value="Glyceraldehyde-3-phosphate dehydrogenase"/>
    <property type="match status" value="1"/>
</dbReference>
<evidence type="ECO:0000313" key="10">
    <source>
        <dbReference type="EMBL" id="OGY82064.1"/>
    </source>
</evidence>
<feature type="binding site" evidence="5">
    <location>
        <position position="37"/>
    </location>
    <ligand>
        <name>NAD(+)</name>
        <dbReference type="ChEBI" id="CHEBI:57540"/>
    </ligand>
</feature>
<dbReference type="NCBIfam" id="TIGR01534">
    <property type="entry name" value="GAPDH-I"/>
    <property type="match status" value="1"/>
</dbReference>
<comment type="similarity">
    <text evidence="1 7">Belongs to the glyceraldehyde-3-phosphate dehydrogenase family.</text>
</comment>
<dbReference type="Pfam" id="PF00044">
    <property type="entry name" value="Gp_dh_N"/>
    <property type="match status" value="1"/>
</dbReference>
<dbReference type="SUPFAM" id="SSF51735">
    <property type="entry name" value="NAD(P)-binding Rossmann-fold domains"/>
    <property type="match status" value="1"/>
</dbReference>
<dbReference type="FunFam" id="3.30.360.10:FF:000002">
    <property type="entry name" value="Glyceraldehyde-3-phosphate dehydrogenase"/>
    <property type="match status" value="1"/>
</dbReference>
<dbReference type="InterPro" id="IPR006424">
    <property type="entry name" value="Glyceraldehyde-3-P_DH_1"/>
</dbReference>
<evidence type="ECO:0000256" key="4">
    <source>
        <dbReference type="PIRSR" id="PIRSR000149-2"/>
    </source>
</evidence>
<dbReference type="CDD" id="cd05214">
    <property type="entry name" value="GAPDH_I_N"/>
    <property type="match status" value="1"/>
</dbReference>
<feature type="domain" description="Glyceraldehyde 3-phosphate dehydrogenase NAD(P) binding" evidence="9">
    <location>
        <begin position="5"/>
        <end position="157"/>
    </location>
</feature>
<comment type="caution">
    <text evidence="10">The sequence shown here is derived from an EMBL/GenBank/DDBJ whole genome shotgun (WGS) entry which is preliminary data.</text>
</comment>
<gene>
    <name evidence="10" type="ORF">A3F54_01820</name>
</gene>
<dbReference type="InterPro" id="IPR020829">
    <property type="entry name" value="GlycerAld_3-P_DH_cat"/>
</dbReference>
<dbReference type="GO" id="GO:0051287">
    <property type="term" value="F:NAD binding"/>
    <property type="evidence" value="ECO:0007669"/>
    <property type="project" value="InterPro"/>
</dbReference>
<dbReference type="InterPro" id="IPR020828">
    <property type="entry name" value="GlycerAld_3-P_DH_NAD(P)-bd"/>
</dbReference>
<dbReference type="EC" id="1.2.1.-" evidence="8"/>
<name>A0A1G2AYS8_9BACT</name>
<feature type="binding site" evidence="5">
    <location>
        <begin position="14"/>
        <end position="15"/>
    </location>
    <ligand>
        <name>NAD(+)</name>
        <dbReference type="ChEBI" id="CHEBI:57540"/>
    </ligand>
</feature>
<dbReference type="Gene3D" id="3.40.50.720">
    <property type="entry name" value="NAD(P)-binding Rossmann-like Domain"/>
    <property type="match status" value="1"/>
</dbReference>
<evidence type="ECO:0000313" key="11">
    <source>
        <dbReference type="Proteomes" id="UP000176952"/>
    </source>
</evidence>
<evidence type="ECO:0000256" key="2">
    <source>
        <dbReference type="ARBA" id="ARBA00023002"/>
    </source>
</evidence>
<feature type="binding site" evidence="4">
    <location>
        <position position="239"/>
    </location>
    <ligand>
        <name>D-glyceraldehyde 3-phosphate</name>
        <dbReference type="ChEBI" id="CHEBI:59776"/>
    </ligand>
</feature>
<dbReference type="GO" id="GO:0016620">
    <property type="term" value="F:oxidoreductase activity, acting on the aldehyde or oxo group of donors, NAD or NADP as acceptor"/>
    <property type="evidence" value="ECO:0007669"/>
    <property type="project" value="InterPro"/>
</dbReference>
<feature type="binding site" evidence="4">
    <location>
        <begin position="156"/>
        <end position="158"/>
    </location>
    <ligand>
        <name>D-glyceraldehyde 3-phosphate</name>
        <dbReference type="ChEBI" id="CHEBI:59776"/>
    </ligand>
</feature>
<dbReference type="PANTHER" id="PTHR43148">
    <property type="entry name" value="GLYCERALDEHYDE-3-PHOSPHATE DEHYDROGENASE 2"/>
    <property type="match status" value="1"/>
</dbReference>
<protein>
    <recommendedName>
        <fullName evidence="8">Glyceraldehyde-3-phosphate dehydrogenase</fullName>
        <ecNumber evidence="8">1.2.1.-</ecNumber>
    </recommendedName>
</protein>
<evidence type="ECO:0000256" key="8">
    <source>
        <dbReference type="RuleBase" id="RU361160"/>
    </source>
</evidence>
<dbReference type="PROSITE" id="PS00071">
    <property type="entry name" value="GAPDH"/>
    <property type="match status" value="1"/>
</dbReference>
<evidence type="ECO:0000256" key="5">
    <source>
        <dbReference type="PIRSR" id="PIRSR000149-3"/>
    </source>
</evidence>
<evidence type="ECO:0000256" key="1">
    <source>
        <dbReference type="ARBA" id="ARBA00007406"/>
    </source>
</evidence>
<keyword evidence="5" id="KW-0520">NAD</keyword>
<dbReference type="STRING" id="1798542.A3F54_01820"/>
<dbReference type="Gene3D" id="3.30.360.10">
    <property type="entry name" value="Dihydrodipicolinate Reductase, domain 2"/>
    <property type="match status" value="1"/>
</dbReference>
<feature type="active site" description="Nucleophile" evidence="3">
    <location>
        <position position="157"/>
    </location>
</feature>
<feature type="binding site" evidence="4">
    <location>
        <begin position="216"/>
        <end position="217"/>
    </location>
    <ligand>
        <name>D-glyceraldehyde 3-phosphate</name>
        <dbReference type="ChEBI" id="CHEBI:59776"/>
    </ligand>
</feature>
<keyword evidence="5" id="KW-0547">Nucleotide-binding</keyword>
<reference evidence="10 11" key="1">
    <citation type="journal article" date="2016" name="Nat. Commun.">
        <title>Thousands of microbial genomes shed light on interconnected biogeochemical processes in an aquifer system.</title>
        <authorList>
            <person name="Anantharaman K."/>
            <person name="Brown C.T."/>
            <person name="Hug L.A."/>
            <person name="Sharon I."/>
            <person name="Castelle C.J."/>
            <person name="Probst A.J."/>
            <person name="Thomas B.C."/>
            <person name="Singh A."/>
            <person name="Wilkins M.J."/>
            <person name="Karaoz U."/>
            <person name="Brodie E.L."/>
            <person name="Williams K.H."/>
            <person name="Hubbard S.S."/>
            <person name="Banfield J.F."/>
        </authorList>
    </citation>
    <scope>NUCLEOTIDE SEQUENCE [LARGE SCALE GENOMIC DNA]</scope>
</reference>
<dbReference type="SUPFAM" id="SSF55347">
    <property type="entry name" value="Glyceraldehyde-3-phosphate dehydrogenase-like, C-terminal domain"/>
    <property type="match status" value="1"/>
</dbReference>
<dbReference type="SMART" id="SM00846">
    <property type="entry name" value="Gp_dh_N"/>
    <property type="match status" value="1"/>
</dbReference>
<dbReference type="PRINTS" id="PR00078">
    <property type="entry name" value="G3PDHDRGNASE"/>
</dbReference>
<feature type="binding site" evidence="4">
    <location>
        <position position="187"/>
    </location>
    <ligand>
        <name>D-glyceraldehyde 3-phosphate</name>
        <dbReference type="ChEBI" id="CHEBI:59776"/>
    </ligand>
</feature>
<evidence type="ECO:0000256" key="3">
    <source>
        <dbReference type="PIRSR" id="PIRSR000149-1"/>
    </source>
</evidence>
<feature type="binding site" evidence="5">
    <location>
        <position position="323"/>
    </location>
    <ligand>
        <name>NAD(+)</name>
        <dbReference type="ChEBI" id="CHEBI:57540"/>
    </ligand>
</feature>
<dbReference type="Proteomes" id="UP000176952">
    <property type="component" value="Unassembled WGS sequence"/>
</dbReference>
<keyword evidence="2 8" id="KW-0560">Oxidoreductase</keyword>
<sequence length="344" mass="37013">MSDKIRVAINGFGRIGRSAFKIALEHQDEIEVVAINDLGQADYAAYLLKYDTVYGTYDKVVKASKDHVEVDGKRYPMVSIPGVDKLPWKEYQVDVVLECTGAFTKAADVRKHITAGAKAAIISAPAKGDDPIGTYVIGANADQLDPTKENIFSNASCTTNCIAPVMALMHSHFTVLKSLMTTVHAYTATQALVDGGKAKDWRESRAAALNIIPTSTGAAKATALTIPDLKGKFDGISMRVPVAVGSISDVTMLVGKKTSVEEINAMFTKAAQENPMYKGVLAVTEEPLVSADIIGSTFSAIVDLPLTRVIDGDLVKVVAWYDNEWGYSNRLVEQAINVGKQLRG</sequence>
<dbReference type="CDD" id="cd18126">
    <property type="entry name" value="GAPDH_I_C"/>
    <property type="match status" value="1"/>
</dbReference>
<feature type="binding site" evidence="5">
    <location>
        <position position="123"/>
    </location>
    <ligand>
        <name>NAD(+)</name>
        <dbReference type="ChEBI" id="CHEBI:57540"/>
    </ligand>
</feature>
<dbReference type="InterPro" id="IPR020831">
    <property type="entry name" value="GlycerAld/Erythrose_P_DH"/>
</dbReference>
<feature type="site" description="Activates thiol group during catalysis" evidence="6">
    <location>
        <position position="184"/>
    </location>
</feature>
<dbReference type="Pfam" id="PF02800">
    <property type="entry name" value="Gp_dh_C"/>
    <property type="match status" value="1"/>
</dbReference>
<dbReference type="EMBL" id="MHKD01000039">
    <property type="protein sequence ID" value="OGY82064.1"/>
    <property type="molecule type" value="Genomic_DNA"/>
</dbReference>
<accession>A0A1G2AYS8</accession>
<dbReference type="AlphaFoldDB" id="A0A1G2AYS8"/>
<dbReference type="GO" id="GO:0006006">
    <property type="term" value="P:glucose metabolic process"/>
    <property type="evidence" value="ECO:0007669"/>
    <property type="project" value="InterPro"/>
</dbReference>
<evidence type="ECO:0000259" key="9">
    <source>
        <dbReference type="SMART" id="SM00846"/>
    </source>
</evidence>
<proteinExistence type="inferred from homology"/>
<dbReference type="PIRSF" id="PIRSF000149">
    <property type="entry name" value="GAP_DH"/>
    <property type="match status" value="1"/>
</dbReference>
<dbReference type="InterPro" id="IPR036291">
    <property type="entry name" value="NAD(P)-bd_dom_sf"/>
</dbReference>
<evidence type="ECO:0000256" key="7">
    <source>
        <dbReference type="RuleBase" id="RU000397"/>
    </source>
</evidence>
<dbReference type="GO" id="GO:0050661">
    <property type="term" value="F:NADP binding"/>
    <property type="evidence" value="ECO:0007669"/>
    <property type="project" value="InterPro"/>
</dbReference>
<dbReference type="InterPro" id="IPR020830">
    <property type="entry name" value="GlycerAld_3-P_DH_AS"/>
</dbReference>